<dbReference type="RefSeq" id="WP_123897244.1">
    <property type="nucleotide sequence ID" value="NZ_RPFJ01000007.1"/>
</dbReference>
<proteinExistence type="predicted"/>
<evidence type="ECO:0000313" key="1">
    <source>
        <dbReference type="EMBL" id="RPD98211.1"/>
    </source>
</evidence>
<protein>
    <submittedName>
        <fullName evidence="1">Ribonuclease Z</fullName>
    </submittedName>
</protein>
<accession>A0A3N4NPK1</accession>
<keyword evidence="2" id="KW-1185">Reference proteome</keyword>
<dbReference type="Gene3D" id="3.30.750.24">
    <property type="entry name" value="STAS domain"/>
    <property type="match status" value="1"/>
</dbReference>
<reference evidence="1 2" key="1">
    <citation type="submission" date="2018-11" db="EMBL/GenBank/DDBJ databases">
        <title>Aureibaculum marinum gen. nov., sp. nov., a member of the family Flavobacteriaceae isolated from the Bohai Sea.</title>
        <authorList>
            <person name="Ji X."/>
        </authorList>
    </citation>
    <scope>NUCLEOTIDE SEQUENCE [LARGE SCALE GENOMIC DNA]</scope>
    <source>
        <strain evidence="1 2">BH-SD17</strain>
    </source>
</reference>
<comment type="caution">
    <text evidence="1">The sequence shown here is derived from an EMBL/GenBank/DDBJ whole genome shotgun (WGS) entry which is preliminary data.</text>
</comment>
<dbReference type="Proteomes" id="UP000270856">
    <property type="component" value="Unassembled WGS sequence"/>
</dbReference>
<dbReference type="EMBL" id="RPFJ01000007">
    <property type="protein sequence ID" value="RPD98211.1"/>
    <property type="molecule type" value="Genomic_DNA"/>
</dbReference>
<dbReference type="AlphaFoldDB" id="A0A3N4NPK1"/>
<dbReference type="OrthoDB" id="1442602at2"/>
<name>A0A3N4NPK1_9FLAO</name>
<evidence type="ECO:0000313" key="2">
    <source>
        <dbReference type="Proteomes" id="UP000270856"/>
    </source>
</evidence>
<gene>
    <name evidence="1" type="ORF">EGM88_06880</name>
</gene>
<dbReference type="InterPro" id="IPR036513">
    <property type="entry name" value="STAS_dom_sf"/>
</dbReference>
<organism evidence="1 2">
    <name type="scientific">Aureibaculum marinum</name>
    <dbReference type="NCBI Taxonomy" id="2487930"/>
    <lineage>
        <taxon>Bacteria</taxon>
        <taxon>Pseudomonadati</taxon>
        <taxon>Bacteroidota</taxon>
        <taxon>Flavobacteriia</taxon>
        <taxon>Flavobacteriales</taxon>
        <taxon>Flavobacteriaceae</taxon>
        <taxon>Aureibaculum</taxon>
    </lineage>
</organism>
<sequence length="110" mass="12890">MIVEKTELATIFKIEKLSIDDFYSDFSKKYANFKNENIIIDFSKLKRVDIENILVFLPIVKEWRNNGMSFVIVLNEIETDILPDEMNVVPTLVEAKDIVEMENIERDLGF</sequence>